<evidence type="ECO:0000313" key="2">
    <source>
        <dbReference type="EMBL" id="KAA6127049.1"/>
    </source>
</evidence>
<dbReference type="Proteomes" id="UP000324324">
    <property type="component" value="Unassembled WGS sequence"/>
</dbReference>
<gene>
    <name evidence="2" type="ORF">F1599_08500</name>
</gene>
<comment type="caution">
    <text evidence="2">The sequence shown here is derived from an EMBL/GenBank/DDBJ whole genome shotgun (WGS) entry which is preliminary data.</text>
</comment>
<keyword evidence="3" id="KW-1185">Reference proteome</keyword>
<dbReference type="AlphaFoldDB" id="A0A5M8AW31"/>
<name>A0A5M8AW31_9BURK</name>
<reference evidence="2 3" key="1">
    <citation type="submission" date="2019-09" db="EMBL/GenBank/DDBJ databases">
        <title>Isolation of a novel species in the genus Cupriavidus from patients with sepsis using whole genome sequencing.</title>
        <authorList>
            <person name="Kweon O.J."/>
            <person name="Lee M.-K."/>
        </authorList>
    </citation>
    <scope>NUCLEOTIDE SEQUENCE [LARGE SCALE GENOMIC DNA]</scope>
    <source>
        <strain evidence="2 3">MKL-01</strain>
    </source>
</reference>
<sequence>MPTMFSPGGDALAVFSARPDETVSPRKLSVNSAMRGIIRACAAPHTRRRNGVPRPSALAEAIGGGRETITAEE</sequence>
<dbReference type="EMBL" id="VWRN01000025">
    <property type="protein sequence ID" value="KAA6127049.1"/>
    <property type="molecule type" value="Genomic_DNA"/>
</dbReference>
<feature type="region of interest" description="Disordered" evidence="1">
    <location>
        <begin position="46"/>
        <end position="73"/>
    </location>
</feature>
<proteinExistence type="predicted"/>
<dbReference type="RefSeq" id="WP_149317247.1">
    <property type="nucleotide sequence ID" value="NZ_CP080293.1"/>
</dbReference>
<accession>A0A5M8AW31</accession>
<protein>
    <submittedName>
        <fullName evidence="2">Uncharacterized protein</fullName>
    </submittedName>
</protein>
<evidence type="ECO:0000313" key="3">
    <source>
        <dbReference type="Proteomes" id="UP000324324"/>
    </source>
</evidence>
<organism evidence="2 3">
    <name type="scientific">Cupriavidus cauae</name>
    <dbReference type="NCBI Taxonomy" id="2608999"/>
    <lineage>
        <taxon>Bacteria</taxon>
        <taxon>Pseudomonadati</taxon>
        <taxon>Pseudomonadota</taxon>
        <taxon>Betaproteobacteria</taxon>
        <taxon>Burkholderiales</taxon>
        <taxon>Burkholderiaceae</taxon>
        <taxon>Cupriavidus</taxon>
    </lineage>
</organism>
<evidence type="ECO:0000256" key="1">
    <source>
        <dbReference type="SAM" id="MobiDB-lite"/>
    </source>
</evidence>